<protein>
    <submittedName>
        <fullName evidence="4">ADP,ATP carrier protein</fullName>
    </submittedName>
</protein>
<feature type="transmembrane region" description="Helical" evidence="1">
    <location>
        <begin position="75"/>
        <end position="97"/>
    </location>
</feature>
<evidence type="ECO:0000313" key="2">
    <source>
        <dbReference type="EMBL" id="VDL68664.1"/>
    </source>
</evidence>
<name>A0A0N4XRC1_NIPBR</name>
<dbReference type="AlphaFoldDB" id="A0A0N4XRC1"/>
<keyword evidence="1" id="KW-0472">Membrane</keyword>
<sequence>DFAALGKRRTLADEVKSFVKSGALIGVAFCFMAYSSCLGIVFPKESILADYAIAQSFRSSHYFVSMLSEDVYQKLLPLGGAIAVLASFTVSSLLHGFNFQISAVLLSLGVACYFENSE</sequence>
<dbReference type="EMBL" id="UYSL01011160">
    <property type="protein sequence ID" value="VDL68664.1"/>
    <property type="molecule type" value="Genomic_DNA"/>
</dbReference>
<dbReference type="Proteomes" id="UP000271162">
    <property type="component" value="Unassembled WGS sequence"/>
</dbReference>
<evidence type="ECO:0000313" key="4">
    <source>
        <dbReference type="WBParaSite" id="NBR_0000507301-mRNA-1"/>
    </source>
</evidence>
<keyword evidence="3" id="KW-1185">Reference proteome</keyword>
<gene>
    <name evidence="2" type="ORF">NBR_LOCUS5075</name>
</gene>
<evidence type="ECO:0000313" key="3">
    <source>
        <dbReference type="Proteomes" id="UP000271162"/>
    </source>
</evidence>
<evidence type="ECO:0000256" key="1">
    <source>
        <dbReference type="SAM" id="Phobius"/>
    </source>
</evidence>
<keyword evidence="1" id="KW-0812">Transmembrane</keyword>
<dbReference type="WBParaSite" id="NBR_0000507301-mRNA-1">
    <property type="protein sequence ID" value="NBR_0000507301-mRNA-1"/>
    <property type="gene ID" value="NBR_0000507301"/>
</dbReference>
<reference evidence="4" key="1">
    <citation type="submission" date="2017-02" db="UniProtKB">
        <authorList>
            <consortium name="WormBaseParasite"/>
        </authorList>
    </citation>
    <scope>IDENTIFICATION</scope>
</reference>
<feature type="transmembrane region" description="Helical" evidence="1">
    <location>
        <begin position="21"/>
        <end position="42"/>
    </location>
</feature>
<keyword evidence="1" id="KW-1133">Transmembrane helix</keyword>
<reference evidence="2 3" key="2">
    <citation type="submission" date="2018-11" db="EMBL/GenBank/DDBJ databases">
        <authorList>
            <consortium name="Pathogen Informatics"/>
        </authorList>
    </citation>
    <scope>NUCLEOTIDE SEQUENCE [LARGE SCALE GENOMIC DNA]</scope>
</reference>
<accession>A0A0N4XRC1</accession>
<organism evidence="4">
    <name type="scientific">Nippostrongylus brasiliensis</name>
    <name type="common">Rat hookworm</name>
    <dbReference type="NCBI Taxonomy" id="27835"/>
    <lineage>
        <taxon>Eukaryota</taxon>
        <taxon>Metazoa</taxon>
        <taxon>Ecdysozoa</taxon>
        <taxon>Nematoda</taxon>
        <taxon>Chromadorea</taxon>
        <taxon>Rhabditida</taxon>
        <taxon>Rhabditina</taxon>
        <taxon>Rhabditomorpha</taxon>
        <taxon>Strongyloidea</taxon>
        <taxon>Heligmosomidae</taxon>
        <taxon>Nippostrongylus</taxon>
    </lineage>
</organism>
<proteinExistence type="predicted"/>